<sequence>MRRLRYLLAGMVALPFAVLAWLWLTMLSPFTYDRPDHLPDVDGGPHEVFVYGTLRFAPVRWVVMGRAGETRSAILEDFRRDGLDIAEAPEEQVEGKVVVVSDRELERLDRYERLGIRYGRMNRRLADGSEAWVYQRLADEPETVEPR</sequence>
<accession>A0A2N7U5A5</accession>
<name>A0A2N7U5A5_9GAMM</name>
<keyword evidence="1" id="KW-0472">Membrane</keyword>
<evidence type="ECO:0000313" key="3">
    <source>
        <dbReference type="EMBL" id="PMR75613.1"/>
    </source>
</evidence>
<gene>
    <name evidence="3" type="ORF">C1H69_09220</name>
</gene>
<dbReference type="OrthoDB" id="7852375at2"/>
<dbReference type="CDD" id="cd06661">
    <property type="entry name" value="GGCT_like"/>
    <property type="match status" value="1"/>
</dbReference>
<feature type="transmembrane region" description="Helical" evidence="1">
    <location>
        <begin position="6"/>
        <end position="24"/>
    </location>
</feature>
<keyword evidence="4" id="KW-1185">Reference proteome</keyword>
<reference evidence="3 4" key="1">
    <citation type="submission" date="2018-01" db="EMBL/GenBank/DDBJ databases">
        <title>Halomonas endophytica sp. nov., isolated from storage liquid in the stems of Populus euphratica.</title>
        <authorList>
            <person name="Chen C."/>
        </authorList>
    </citation>
    <scope>NUCLEOTIDE SEQUENCE [LARGE SCALE GENOMIC DNA]</scope>
    <source>
        <strain evidence="3 4">MC28</strain>
    </source>
</reference>
<dbReference type="InterPro" id="IPR036568">
    <property type="entry name" value="GGCT-like_sf"/>
</dbReference>
<evidence type="ECO:0000313" key="4">
    <source>
        <dbReference type="Proteomes" id="UP000235803"/>
    </source>
</evidence>
<protein>
    <submittedName>
        <fullName evidence="3">Gamma-glutamylcyclotransferase</fullName>
    </submittedName>
</protein>
<dbReference type="Proteomes" id="UP000235803">
    <property type="component" value="Unassembled WGS sequence"/>
</dbReference>
<dbReference type="GO" id="GO:0016740">
    <property type="term" value="F:transferase activity"/>
    <property type="evidence" value="ECO:0007669"/>
    <property type="project" value="UniProtKB-KW"/>
</dbReference>
<keyword evidence="1" id="KW-1133">Transmembrane helix</keyword>
<dbReference type="InterPro" id="IPR013024">
    <property type="entry name" value="GGCT-like"/>
</dbReference>
<dbReference type="RefSeq" id="WP_102653114.1">
    <property type="nucleotide sequence ID" value="NZ_PNRF01000018.1"/>
</dbReference>
<comment type="caution">
    <text evidence="3">The sequence shown here is derived from an EMBL/GenBank/DDBJ whole genome shotgun (WGS) entry which is preliminary data.</text>
</comment>
<dbReference type="EMBL" id="PNRF01000018">
    <property type="protein sequence ID" value="PMR75613.1"/>
    <property type="molecule type" value="Genomic_DNA"/>
</dbReference>
<keyword evidence="1" id="KW-0812">Transmembrane</keyword>
<dbReference type="SUPFAM" id="SSF110857">
    <property type="entry name" value="Gamma-glutamyl cyclotransferase-like"/>
    <property type="match status" value="1"/>
</dbReference>
<proteinExistence type="predicted"/>
<dbReference type="InterPro" id="IPR009288">
    <property type="entry name" value="AIG2-like_dom"/>
</dbReference>
<evidence type="ECO:0000259" key="2">
    <source>
        <dbReference type="Pfam" id="PF06094"/>
    </source>
</evidence>
<organism evidence="3 4">
    <name type="scientific">Billgrantia endophytica</name>
    <dbReference type="NCBI Taxonomy" id="2033802"/>
    <lineage>
        <taxon>Bacteria</taxon>
        <taxon>Pseudomonadati</taxon>
        <taxon>Pseudomonadota</taxon>
        <taxon>Gammaproteobacteria</taxon>
        <taxon>Oceanospirillales</taxon>
        <taxon>Halomonadaceae</taxon>
        <taxon>Billgrantia</taxon>
    </lineage>
</organism>
<dbReference type="Gene3D" id="3.10.490.10">
    <property type="entry name" value="Gamma-glutamyl cyclotransferase-like"/>
    <property type="match status" value="1"/>
</dbReference>
<feature type="domain" description="Gamma-glutamylcyclotransferase AIG2-like" evidence="2">
    <location>
        <begin position="48"/>
        <end position="136"/>
    </location>
</feature>
<evidence type="ECO:0000256" key="1">
    <source>
        <dbReference type="SAM" id="Phobius"/>
    </source>
</evidence>
<dbReference type="AlphaFoldDB" id="A0A2N7U5A5"/>
<dbReference type="Pfam" id="PF06094">
    <property type="entry name" value="GGACT"/>
    <property type="match status" value="1"/>
</dbReference>
<keyword evidence="3" id="KW-0808">Transferase</keyword>